<name>A0A926D537_9FIRM</name>
<keyword evidence="2" id="KW-1185">Reference proteome</keyword>
<dbReference type="Proteomes" id="UP000623172">
    <property type="component" value="Unassembled WGS sequence"/>
</dbReference>
<gene>
    <name evidence="1" type="ORF">H8696_07805</name>
</gene>
<dbReference type="InterPro" id="IPR038666">
    <property type="entry name" value="SSP1_head-tail_sf"/>
</dbReference>
<proteinExistence type="predicted"/>
<evidence type="ECO:0000313" key="2">
    <source>
        <dbReference type="Proteomes" id="UP000623172"/>
    </source>
</evidence>
<dbReference type="Pfam" id="PF05521">
    <property type="entry name" value="Phage_HCP"/>
    <property type="match status" value="1"/>
</dbReference>
<dbReference type="Gene3D" id="2.40.10.270">
    <property type="entry name" value="Bacteriophage SPP1 head-tail adaptor protein"/>
    <property type="match status" value="1"/>
</dbReference>
<evidence type="ECO:0000313" key="1">
    <source>
        <dbReference type="EMBL" id="MBC8531751.1"/>
    </source>
</evidence>
<sequence length="118" mass="13003">MSKSANSGELKTAIRVLTPQGAGPSVGGYVSETWDNVFGDGVSVRCKWVNAHGAEAITATTLQLKDPATLTMRYSPKITPKCRIYRGDDPDPYEIISIDNVEERCRWLEIKVSRYVPG</sequence>
<dbReference type="AlphaFoldDB" id="A0A926D537"/>
<reference evidence="1" key="1">
    <citation type="submission" date="2020-08" db="EMBL/GenBank/DDBJ databases">
        <title>Genome public.</title>
        <authorList>
            <person name="Liu C."/>
            <person name="Sun Q."/>
        </authorList>
    </citation>
    <scope>NUCLEOTIDE SEQUENCE</scope>
    <source>
        <strain evidence="1">NSJ-53</strain>
    </source>
</reference>
<dbReference type="EMBL" id="JACRSR010000003">
    <property type="protein sequence ID" value="MBC8531751.1"/>
    <property type="molecule type" value="Genomic_DNA"/>
</dbReference>
<accession>A0A926D537</accession>
<comment type="caution">
    <text evidence="1">The sequence shown here is derived from an EMBL/GenBank/DDBJ whole genome shotgun (WGS) entry which is preliminary data.</text>
</comment>
<organism evidence="1 2">
    <name type="scientific">Gehongia tenuis</name>
    <dbReference type="NCBI Taxonomy" id="2763655"/>
    <lineage>
        <taxon>Bacteria</taxon>
        <taxon>Bacillati</taxon>
        <taxon>Bacillota</taxon>
        <taxon>Clostridia</taxon>
        <taxon>Christensenellales</taxon>
        <taxon>Christensenellaceae</taxon>
        <taxon>Gehongia</taxon>
    </lineage>
</organism>
<dbReference type="InterPro" id="IPR008767">
    <property type="entry name" value="Phage_SPP1_head-tail_adaptor"/>
</dbReference>
<protein>
    <submittedName>
        <fullName evidence="1">Head-tail adaptor protein</fullName>
    </submittedName>
</protein>
<dbReference type="RefSeq" id="WP_249316371.1">
    <property type="nucleotide sequence ID" value="NZ_JACRSR010000003.1"/>
</dbReference>